<name>A0ABN8MZ55_9CNID</name>
<sequence length="840" mass="92298">MTYKPLKDSGRSSKMTSSCKWLILPSTASRITGMSKPKEILKTCKVSADVAFIVDSSGSIGRRKWPLVLDFLKKVISEFNVGPDGTHVAVVAYSTNPKLEFSFNVVSGDQITAEEYGKRIDRIRFQRGFTYIDKALKLANEQVFVTSAGMRPDVPKVYMPTFASIAIVITDGAQTTTGGYTPLNEASQGIKDKGVAVYSLGIGKNVDLVQLRQIASSDSNVFRSAGFDELVEVVRPIVQESCPKPTPPPTPDSLLYCLLILANCFRGCKNKHEWSDIPVGSSQLLFAGNIFNYMYRILYKSSFYSPGAICPIPMDTTFIIDSSLCDSDSDWNRLLYFIQALVTHFNVSPSGGRIALIPFSTGAKAALKFNTLKGSLLNGEEVNKRVGKLECQGGSRRIDKALDLADNEVLIPTAGMRDVSRPVLVILAGKQTTDKGAYTPLDEASYRLKSKGSPVFVLGIGKDVDTTELNQIASGPDNVLRVDSFKDLYDKAPQAKTGICIYERYPPPPPLPPTTPVPTEFVCKAVADVAFIVDSSGSIGRRNWVKMLQFLKDMVKAFNVGPQKTHIAVVAYSTIAKVEFRFNRLTGSAVSEEGYNGLIDGIRFQRGFTFIDKALKLANEQIFSTNFGMRPALPQIAIVITDGEQTTNRGPYTPLSEASKGLKDKQVILYALGIGKNVNQDQLNAIASSKNNVFTAASFSDLTPVAQTIVQNSCPAVVVLSKKEISKKGNLRPYFLFCVWAKENVNFSLNGNNYGNQNGLTEMYLNRKNDEYIRNTLIMTAIYQKKNPKPKPSDDLGYGRSAKGKHCLFQQKRKHYSTALLTIKSNSSSIPLLRMLSGNF</sequence>
<gene>
    <name evidence="2" type="ORF">PEVE_00039750</name>
</gene>
<dbReference type="Proteomes" id="UP001159427">
    <property type="component" value="Unassembled WGS sequence"/>
</dbReference>
<dbReference type="PRINTS" id="PR00453">
    <property type="entry name" value="VWFADOMAIN"/>
</dbReference>
<feature type="domain" description="VWFA" evidence="1">
    <location>
        <begin position="49"/>
        <end position="237"/>
    </location>
</feature>
<organism evidence="2 3">
    <name type="scientific">Porites evermanni</name>
    <dbReference type="NCBI Taxonomy" id="104178"/>
    <lineage>
        <taxon>Eukaryota</taxon>
        <taxon>Metazoa</taxon>
        <taxon>Cnidaria</taxon>
        <taxon>Anthozoa</taxon>
        <taxon>Hexacorallia</taxon>
        <taxon>Scleractinia</taxon>
        <taxon>Fungiina</taxon>
        <taxon>Poritidae</taxon>
        <taxon>Porites</taxon>
    </lineage>
</organism>
<accession>A0ABN8MZ55</accession>
<protein>
    <recommendedName>
        <fullName evidence="1">VWFA domain-containing protein</fullName>
    </recommendedName>
</protein>
<comment type="caution">
    <text evidence="2">The sequence shown here is derived from an EMBL/GenBank/DDBJ whole genome shotgun (WGS) entry which is preliminary data.</text>
</comment>
<dbReference type="PANTHER" id="PTHR24020:SF20">
    <property type="entry name" value="PH DOMAIN-CONTAINING PROTEIN"/>
    <property type="match status" value="1"/>
</dbReference>
<dbReference type="Pfam" id="PF00092">
    <property type="entry name" value="VWA"/>
    <property type="match status" value="3"/>
</dbReference>
<reference evidence="2 3" key="1">
    <citation type="submission" date="2022-05" db="EMBL/GenBank/DDBJ databases">
        <authorList>
            <consortium name="Genoscope - CEA"/>
            <person name="William W."/>
        </authorList>
    </citation>
    <scope>NUCLEOTIDE SEQUENCE [LARGE SCALE GENOMIC DNA]</scope>
</reference>
<dbReference type="PANTHER" id="PTHR24020">
    <property type="entry name" value="COLLAGEN ALPHA"/>
    <property type="match status" value="1"/>
</dbReference>
<dbReference type="Gene3D" id="3.40.50.410">
    <property type="entry name" value="von Willebrand factor, type A domain"/>
    <property type="match status" value="3"/>
</dbReference>
<dbReference type="SMART" id="SM00327">
    <property type="entry name" value="VWA"/>
    <property type="match status" value="3"/>
</dbReference>
<keyword evidence="3" id="KW-1185">Reference proteome</keyword>
<dbReference type="PROSITE" id="PS50234">
    <property type="entry name" value="VWFA"/>
    <property type="match status" value="3"/>
</dbReference>
<dbReference type="EMBL" id="CALNXI010000707">
    <property type="protein sequence ID" value="CAH3037506.1"/>
    <property type="molecule type" value="Genomic_DNA"/>
</dbReference>
<dbReference type="CDD" id="cd01450">
    <property type="entry name" value="vWFA_subfamily_ECM"/>
    <property type="match status" value="1"/>
</dbReference>
<feature type="domain" description="VWFA" evidence="1">
    <location>
        <begin position="315"/>
        <end position="505"/>
    </location>
</feature>
<dbReference type="InterPro" id="IPR036465">
    <property type="entry name" value="vWFA_dom_sf"/>
</dbReference>
<evidence type="ECO:0000259" key="1">
    <source>
        <dbReference type="PROSITE" id="PS50234"/>
    </source>
</evidence>
<dbReference type="SUPFAM" id="SSF53300">
    <property type="entry name" value="vWA-like"/>
    <property type="match status" value="3"/>
</dbReference>
<evidence type="ECO:0000313" key="2">
    <source>
        <dbReference type="EMBL" id="CAH3037506.1"/>
    </source>
</evidence>
<proteinExistence type="predicted"/>
<evidence type="ECO:0000313" key="3">
    <source>
        <dbReference type="Proteomes" id="UP001159427"/>
    </source>
</evidence>
<dbReference type="InterPro" id="IPR050525">
    <property type="entry name" value="ECM_Assembly_Org"/>
</dbReference>
<dbReference type="InterPro" id="IPR002035">
    <property type="entry name" value="VWF_A"/>
</dbReference>
<feature type="domain" description="VWFA" evidence="1">
    <location>
        <begin position="528"/>
        <end position="709"/>
    </location>
</feature>